<feature type="non-terminal residue" evidence="1">
    <location>
        <position position="33"/>
    </location>
</feature>
<accession>A0A381V666</accession>
<gene>
    <name evidence="1" type="ORF">METZ01_LOCUS88345</name>
</gene>
<sequence length="33" mass="3710">MLFPTEETDRLLANLKSGKPSLCAYVFSHPNMV</sequence>
<proteinExistence type="predicted"/>
<evidence type="ECO:0000313" key="1">
    <source>
        <dbReference type="EMBL" id="SVA35491.1"/>
    </source>
</evidence>
<reference evidence="1" key="1">
    <citation type="submission" date="2018-05" db="EMBL/GenBank/DDBJ databases">
        <authorList>
            <person name="Lanie J.A."/>
            <person name="Ng W.-L."/>
            <person name="Kazmierczak K.M."/>
            <person name="Andrzejewski T.M."/>
            <person name="Davidsen T.M."/>
            <person name="Wayne K.J."/>
            <person name="Tettelin H."/>
            <person name="Glass J.I."/>
            <person name="Rusch D."/>
            <person name="Podicherti R."/>
            <person name="Tsui H.-C.T."/>
            <person name="Winkler M.E."/>
        </authorList>
    </citation>
    <scope>NUCLEOTIDE SEQUENCE</scope>
</reference>
<organism evidence="1">
    <name type="scientific">marine metagenome</name>
    <dbReference type="NCBI Taxonomy" id="408172"/>
    <lineage>
        <taxon>unclassified sequences</taxon>
        <taxon>metagenomes</taxon>
        <taxon>ecological metagenomes</taxon>
    </lineage>
</organism>
<dbReference type="AlphaFoldDB" id="A0A381V666"/>
<name>A0A381V666_9ZZZZ</name>
<dbReference type="EMBL" id="UINC01007876">
    <property type="protein sequence ID" value="SVA35491.1"/>
    <property type="molecule type" value="Genomic_DNA"/>
</dbReference>
<protein>
    <submittedName>
        <fullName evidence="1">Uncharacterized protein</fullName>
    </submittedName>
</protein>